<dbReference type="InterPro" id="IPR035952">
    <property type="entry name" value="Rhomboid-like_sf"/>
</dbReference>
<feature type="transmembrane region" description="Helical" evidence="6">
    <location>
        <begin position="140"/>
        <end position="171"/>
    </location>
</feature>
<evidence type="ECO:0000259" key="7">
    <source>
        <dbReference type="PROSITE" id="PS51140"/>
    </source>
</evidence>
<organism evidence="8 9">
    <name type="scientific">Ceratobasidium theobromae</name>
    <dbReference type="NCBI Taxonomy" id="1582974"/>
    <lineage>
        <taxon>Eukaryota</taxon>
        <taxon>Fungi</taxon>
        <taxon>Dikarya</taxon>
        <taxon>Basidiomycota</taxon>
        <taxon>Agaricomycotina</taxon>
        <taxon>Agaricomycetes</taxon>
        <taxon>Cantharellales</taxon>
        <taxon>Ceratobasidiaceae</taxon>
        <taxon>Ceratobasidium</taxon>
    </lineage>
</organism>
<proteinExistence type="predicted"/>
<evidence type="ECO:0000256" key="1">
    <source>
        <dbReference type="ARBA" id="ARBA00004141"/>
    </source>
</evidence>
<dbReference type="InterPro" id="IPR022764">
    <property type="entry name" value="Peptidase_S54_rhomboid_dom"/>
</dbReference>
<evidence type="ECO:0000256" key="6">
    <source>
        <dbReference type="SAM" id="Phobius"/>
    </source>
</evidence>
<evidence type="ECO:0000313" key="8">
    <source>
        <dbReference type="EMBL" id="KAB5594621.1"/>
    </source>
</evidence>
<sequence>MMIGTGVLSLVVGLADVRYYLHLQLSPHISRDHQYWRLLTNQLAFTNSSELFLCQMVLYNVAVGIERTFGSHKYFSFLVAAALLSTLLNFASLIVLYRFGVNYIPAGPTAILFAILYQYQRIVPSAYNFRILGIYMSNKVFTYLTAFPIIISHMPGSVVVTLTGLATGALYRSDLTNLKSYRAPLWIVSTISSIVGPSRSPHPPRRAIPGERPPFATEQVLTRRRANESTEEADEVATPTQNGEAGGRTGSVGGSSSGSVMREWVEELTGRRDGARVPTAAEIAELTSVFPHASREEVVAALQRSQSVDQAASILLSASH</sequence>
<dbReference type="Gene3D" id="1.20.1540.10">
    <property type="entry name" value="Rhomboid-like"/>
    <property type="match status" value="1"/>
</dbReference>
<dbReference type="Proteomes" id="UP000383932">
    <property type="component" value="Unassembled WGS sequence"/>
</dbReference>
<dbReference type="EMBL" id="SSOP01000018">
    <property type="protein sequence ID" value="KAB5594621.1"/>
    <property type="molecule type" value="Genomic_DNA"/>
</dbReference>
<dbReference type="AlphaFoldDB" id="A0A5N5QSS2"/>
<dbReference type="PROSITE" id="PS51140">
    <property type="entry name" value="CUE"/>
    <property type="match status" value="1"/>
</dbReference>
<feature type="domain" description="CUE" evidence="7">
    <location>
        <begin position="278"/>
        <end position="320"/>
    </location>
</feature>
<dbReference type="SUPFAM" id="SSF144091">
    <property type="entry name" value="Rhomboid-like"/>
    <property type="match status" value="1"/>
</dbReference>
<keyword evidence="9" id="KW-1185">Reference proteome</keyword>
<feature type="transmembrane region" description="Helical" evidence="6">
    <location>
        <begin position="74"/>
        <end position="97"/>
    </location>
</feature>
<evidence type="ECO:0000256" key="4">
    <source>
        <dbReference type="ARBA" id="ARBA00023136"/>
    </source>
</evidence>
<evidence type="ECO:0000256" key="3">
    <source>
        <dbReference type="ARBA" id="ARBA00022989"/>
    </source>
</evidence>
<keyword evidence="2 6" id="KW-0812">Transmembrane</keyword>
<name>A0A5N5QSS2_9AGAM</name>
<comment type="caution">
    <text evidence="8">The sequence shown here is derived from an EMBL/GenBank/DDBJ whole genome shotgun (WGS) entry which is preliminary data.</text>
</comment>
<protein>
    <recommendedName>
        <fullName evidence="7">CUE domain-containing protein</fullName>
    </recommendedName>
</protein>
<reference evidence="8 9" key="1">
    <citation type="journal article" date="2019" name="Fungal Biol. Biotechnol.">
        <title>Draft genome sequence of fastidious pathogen Ceratobasidium theobromae, which causes vascular-streak dieback in Theobroma cacao.</title>
        <authorList>
            <person name="Ali S.S."/>
            <person name="Asman A."/>
            <person name="Shao J."/>
            <person name="Firmansyah A.P."/>
            <person name="Susilo A.W."/>
            <person name="Rosmana A."/>
            <person name="McMahon P."/>
            <person name="Junaid M."/>
            <person name="Guest D."/>
            <person name="Kheng T.Y."/>
            <person name="Meinhardt L.W."/>
            <person name="Bailey B.A."/>
        </authorList>
    </citation>
    <scope>NUCLEOTIDE SEQUENCE [LARGE SCALE GENOMIC DNA]</scope>
    <source>
        <strain evidence="8 9">CT2</strain>
    </source>
</reference>
<feature type="transmembrane region" description="Helical" evidence="6">
    <location>
        <begin position="103"/>
        <end position="119"/>
    </location>
</feature>
<dbReference type="Pfam" id="PF01694">
    <property type="entry name" value="Rhomboid"/>
    <property type="match status" value="1"/>
</dbReference>
<dbReference type="GO" id="GO:0016020">
    <property type="term" value="C:membrane"/>
    <property type="evidence" value="ECO:0007669"/>
    <property type="project" value="UniProtKB-SubCell"/>
</dbReference>
<evidence type="ECO:0000256" key="5">
    <source>
        <dbReference type="SAM" id="MobiDB-lite"/>
    </source>
</evidence>
<dbReference type="GO" id="GO:0043130">
    <property type="term" value="F:ubiquitin binding"/>
    <property type="evidence" value="ECO:0007669"/>
    <property type="project" value="InterPro"/>
</dbReference>
<keyword evidence="4 6" id="KW-0472">Membrane</keyword>
<dbReference type="PANTHER" id="PTHR43066">
    <property type="entry name" value="RHOMBOID-RELATED PROTEIN"/>
    <property type="match status" value="1"/>
</dbReference>
<dbReference type="InterPro" id="IPR003892">
    <property type="entry name" value="CUE"/>
</dbReference>
<dbReference type="OrthoDB" id="272778at2759"/>
<evidence type="ECO:0000256" key="2">
    <source>
        <dbReference type="ARBA" id="ARBA00022692"/>
    </source>
</evidence>
<gene>
    <name evidence="8" type="ORF">CTheo_1943</name>
</gene>
<accession>A0A5N5QSS2</accession>
<keyword evidence="3 6" id="KW-1133">Transmembrane helix</keyword>
<evidence type="ECO:0000313" key="9">
    <source>
        <dbReference type="Proteomes" id="UP000383932"/>
    </source>
</evidence>
<feature type="compositionally biased region" description="Gly residues" evidence="5">
    <location>
        <begin position="244"/>
        <end position="256"/>
    </location>
</feature>
<comment type="subcellular location">
    <subcellularLocation>
        <location evidence="1">Membrane</location>
        <topology evidence="1">Multi-pass membrane protein</topology>
    </subcellularLocation>
</comment>
<feature type="region of interest" description="Disordered" evidence="5">
    <location>
        <begin position="196"/>
        <end position="259"/>
    </location>
</feature>
<dbReference type="CDD" id="cd14279">
    <property type="entry name" value="CUE"/>
    <property type="match status" value="1"/>
</dbReference>
<dbReference type="GO" id="GO:0004252">
    <property type="term" value="F:serine-type endopeptidase activity"/>
    <property type="evidence" value="ECO:0007669"/>
    <property type="project" value="InterPro"/>
</dbReference>
<dbReference type="PANTHER" id="PTHR43066:SF21">
    <property type="entry name" value="UBIQUITIN-ASSOCIATED DOMAIN-CONTAINING PROTEIN 2"/>
    <property type="match status" value="1"/>
</dbReference>